<dbReference type="OrthoDB" id="9806583at2"/>
<comment type="cofactor">
    <cofactor evidence="19">
        <name>Co(2+)</name>
        <dbReference type="ChEBI" id="CHEBI:48828"/>
    </cofactor>
    <cofactor evidence="19">
        <name>Zn(2+)</name>
        <dbReference type="ChEBI" id="CHEBI:29105"/>
    </cofactor>
    <text evidence="19">Binds 1 divalent metal cation per subunit. Can use either Co(2+) or Zn(2+).</text>
</comment>
<comment type="catalytic activity">
    <reaction evidence="1 19">
        <text>7-phospho-2-dehydro-3-deoxy-D-arabino-heptonate = 3-dehydroquinate + phosphate</text>
        <dbReference type="Rhea" id="RHEA:21968"/>
        <dbReference type="ChEBI" id="CHEBI:32364"/>
        <dbReference type="ChEBI" id="CHEBI:43474"/>
        <dbReference type="ChEBI" id="CHEBI:58394"/>
        <dbReference type="EC" id="4.2.3.4"/>
    </reaction>
</comment>
<comment type="subcellular location">
    <subcellularLocation>
        <location evidence="5 19">Cytoplasm</location>
    </subcellularLocation>
</comment>
<comment type="similarity">
    <text evidence="7 19">Belongs to the sugar phosphate cyclases superfamily. Dehydroquinate synthase family.</text>
</comment>
<keyword evidence="12 19" id="KW-0479">Metal-binding</keyword>
<sequence>MERLTVDLGSRRSDILIAPGLLDRAADFLASDARNARIAVVTDDNVARAQLPRLAASLDKAGIAIDPIVVPAGEASKSWDQLAALCDAFAARGVQRGEAIVALGGGVVGDLAGMAAALHLRGVPIVQIPTSLVAQVDSSVGGKVAVDTKAGKNMAGSFHQPRLVLIDPGCLATLPEREMRAGYAEIVKYGLIGDADFYAFCEANVTDIMARNPDALSHAISRCVAAKARIVEADEDDTAGTRALLNLGHSFGHAFEALAGYDGALLHGEAVAAGMALAYAYSARIGLCDPAVARRVSAHIDDAGLSTRIPDAIGQADSRQIVEFMMRDKKAAGGGLTLILAEDIGRAVLRNGIAPDDVAAFLDETRA</sequence>
<dbReference type="NCBIfam" id="TIGR01357">
    <property type="entry name" value="aroB"/>
    <property type="match status" value="1"/>
</dbReference>
<reference evidence="22 23" key="1">
    <citation type="submission" date="2019-08" db="EMBL/GenBank/DDBJ databases">
        <title>Sphingorhabdus soil sp. nov., isolated from arctic soil.</title>
        <authorList>
            <person name="Liu Y."/>
        </authorList>
    </citation>
    <scope>NUCLEOTIDE SEQUENCE [LARGE SCALE GENOMIC DNA]</scope>
    <source>
        <strain evidence="22 23">D-2Q-5-6</strain>
    </source>
</reference>
<evidence type="ECO:0000256" key="7">
    <source>
        <dbReference type="ARBA" id="ARBA00005412"/>
    </source>
</evidence>
<evidence type="ECO:0000256" key="9">
    <source>
        <dbReference type="ARBA" id="ARBA00017684"/>
    </source>
</evidence>
<evidence type="ECO:0000259" key="21">
    <source>
        <dbReference type="Pfam" id="PF24621"/>
    </source>
</evidence>
<keyword evidence="16 19" id="KW-0057">Aromatic amino acid biosynthesis</keyword>
<evidence type="ECO:0000256" key="13">
    <source>
        <dbReference type="ARBA" id="ARBA00022741"/>
    </source>
</evidence>
<keyword evidence="23" id="KW-1185">Reference proteome</keyword>
<evidence type="ECO:0000256" key="15">
    <source>
        <dbReference type="ARBA" id="ARBA00023027"/>
    </source>
</evidence>
<evidence type="ECO:0000256" key="19">
    <source>
        <dbReference type="HAMAP-Rule" id="MF_00110"/>
    </source>
</evidence>
<comment type="cofactor">
    <cofactor evidence="3">
        <name>Zn(2+)</name>
        <dbReference type="ChEBI" id="CHEBI:29105"/>
    </cofactor>
</comment>
<feature type="domain" description="3-dehydroquinate synthase N-terminal" evidence="20">
    <location>
        <begin position="68"/>
        <end position="180"/>
    </location>
</feature>
<dbReference type="HAMAP" id="MF_00110">
    <property type="entry name" value="DHQ_synthase"/>
    <property type="match status" value="1"/>
</dbReference>
<keyword evidence="13 19" id="KW-0547">Nucleotide-binding</keyword>
<dbReference type="RefSeq" id="WP_147122826.1">
    <property type="nucleotide sequence ID" value="NZ_VOPY01000002.1"/>
</dbReference>
<dbReference type="InterPro" id="IPR030963">
    <property type="entry name" value="DHQ_synth_fam"/>
</dbReference>
<dbReference type="InterPro" id="IPR056179">
    <property type="entry name" value="DHQS_C"/>
</dbReference>
<dbReference type="PANTHER" id="PTHR43622">
    <property type="entry name" value="3-DEHYDROQUINATE SYNTHASE"/>
    <property type="match status" value="1"/>
</dbReference>
<comment type="pathway">
    <text evidence="6 19">Metabolic intermediate biosynthesis; chorismate biosynthesis; chorismate from D-erythrose 4-phosphate and phosphoenolpyruvate: step 2/7.</text>
</comment>
<feature type="binding site" evidence="19">
    <location>
        <begin position="106"/>
        <end position="110"/>
    </location>
    <ligand>
        <name>NAD(+)</name>
        <dbReference type="ChEBI" id="CHEBI:57540"/>
    </ligand>
</feature>
<dbReference type="Pfam" id="PF01761">
    <property type="entry name" value="DHQ_synthase"/>
    <property type="match status" value="1"/>
</dbReference>
<comment type="function">
    <text evidence="4 19">Catalyzes the conversion of 3-deoxy-D-arabino-heptulosonate 7-phosphate (DAHP) to dehydroquinate (DHQ).</text>
</comment>
<evidence type="ECO:0000256" key="3">
    <source>
        <dbReference type="ARBA" id="ARBA00001947"/>
    </source>
</evidence>
<evidence type="ECO:0000256" key="17">
    <source>
        <dbReference type="ARBA" id="ARBA00023239"/>
    </source>
</evidence>
<evidence type="ECO:0000256" key="11">
    <source>
        <dbReference type="ARBA" id="ARBA00022605"/>
    </source>
</evidence>
<evidence type="ECO:0000259" key="20">
    <source>
        <dbReference type="Pfam" id="PF01761"/>
    </source>
</evidence>
<dbReference type="EMBL" id="VOPY01000002">
    <property type="protein sequence ID" value="TXC68871.1"/>
    <property type="molecule type" value="Genomic_DNA"/>
</dbReference>
<comment type="cofactor">
    <cofactor evidence="2 19">
        <name>NAD(+)</name>
        <dbReference type="ChEBI" id="CHEBI:57540"/>
    </cofactor>
</comment>
<accession>A0A5C6U9L8</accession>
<keyword evidence="18 19" id="KW-0170">Cobalt</keyword>
<organism evidence="22 23">
    <name type="scientific">Flavisphingopyxis soli</name>
    <dbReference type="NCBI Taxonomy" id="2601267"/>
    <lineage>
        <taxon>Bacteria</taxon>
        <taxon>Pseudomonadati</taxon>
        <taxon>Pseudomonadota</taxon>
        <taxon>Alphaproteobacteria</taxon>
        <taxon>Sphingomonadales</taxon>
        <taxon>Sphingopyxidaceae</taxon>
        <taxon>Flavisphingopyxis</taxon>
    </lineage>
</organism>
<proteinExistence type="inferred from homology"/>
<feature type="binding site" evidence="19">
    <location>
        <begin position="130"/>
        <end position="131"/>
    </location>
    <ligand>
        <name>NAD(+)</name>
        <dbReference type="ChEBI" id="CHEBI:57540"/>
    </ligand>
</feature>
<dbReference type="UniPathway" id="UPA00053">
    <property type="reaction ID" value="UER00085"/>
</dbReference>
<feature type="binding site" evidence="19">
    <location>
        <position position="267"/>
    </location>
    <ligand>
        <name>Zn(2+)</name>
        <dbReference type="ChEBI" id="CHEBI:29105"/>
    </ligand>
</feature>
<dbReference type="PANTHER" id="PTHR43622:SF7">
    <property type="entry name" value="3-DEHYDROQUINATE SYNTHASE, CHLOROPLASTIC"/>
    <property type="match status" value="1"/>
</dbReference>
<feature type="binding site" evidence="19">
    <location>
        <begin position="170"/>
        <end position="173"/>
    </location>
    <ligand>
        <name>NAD(+)</name>
        <dbReference type="ChEBI" id="CHEBI:57540"/>
    </ligand>
</feature>
<evidence type="ECO:0000313" key="23">
    <source>
        <dbReference type="Proteomes" id="UP000321129"/>
    </source>
</evidence>
<feature type="binding site" evidence="19">
    <location>
        <position position="249"/>
    </location>
    <ligand>
        <name>Zn(2+)</name>
        <dbReference type="ChEBI" id="CHEBI:29105"/>
    </ligand>
</feature>
<dbReference type="GO" id="GO:0003856">
    <property type="term" value="F:3-dehydroquinate synthase activity"/>
    <property type="evidence" value="ECO:0007669"/>
    <property type="project" value="UniProtKB-UniRule"/>
</dbReference>
<feature type="domain" description="3-dehydroquinate synthase C-terminal" evidence="21">
    <location>
        <begin position="182"/>
        <end position="331"/>
    </location>
</feature>
<evidence type="ECO:0000256" key="10">
    <source>
        <dbReference type="ARBA" id="ARBA00022490"/>
    </source>
</evidence>
<evidence type="ECO:0000256" key="12">
    <source>
        <dbReference type="ARBA" id="ARBA00022723"/>
    </source>
</evidence>
<dbReference type="FunFam" id="3.40.50.1970:FF:000007">
    <property type="entry name" value="Pentafunctional AROM polypeptide"/>
    <property type="match status" value="1"/>
</dbReference>
<feature type="binding site" evidence="19">
    <location>
        <position position="152"/>
    </location>
    <ligand>
        <name>NAD(+)</name>
        <dbReference type="ChEBI" id="CHEBI:57540"/>
    </ligand>
</feature>
<evidence type="ECO:0000256" key="2">
    <source>
        <dbReference type="ARBA" id="ARBA00001911"/>
    </source>
</evidence>
<comment type="caution">
    <text evidence="19">Lacks conserved residue(s) required for the propagation of feature annotation.</text>
</comment>
<evidence type="ECO:0000256" key="6">
    <source>
        <dbReference type="ARBA" id="ARBA00004661"/>
    </source>
</evidence>
<evidence type="ECO:0000256" key="18">
    <source>
        <dbReference type="ARBA" id="ARBA00023285"/>
    </source>
</evidence>
<keyword evidence="17 19" id="KW-0456">Lyase</keyword>
<dbReference type="CDD" id="cd08195">
    <property type="entry name" value="DHQS"/>
    <property type="match status" value="1"/>
</dbReference>
<keyword evidence="10 19" id="KW-0963">Cytoplasm</keyword>
<evidence type="ECO:0000256" key="16">
    <source>
        <dbReference type="ARBA" id="ARBA00023141"/>
    </source>
</evidence>
<gene>
    <name evidence="19" type="primary">aroB</name>
    <name evidence="22" type="ORF">FSZ31_07860</name>
</gene>
<dbReference type="SUPFAM" id="SSF56796">
    <property type="entry name" value="Dehydroquinate synthase-like"/>
    <property type="match status" value="1"/>
</dbReference>
<comment type="caution">
    <text evidence="22">The sequence shown here is derived from an EMBL/GenBank/DDBJ whole genome shotgun (WGS) entry which is preliminary data.</text>
</comment>
<evidence type="ECO:0000256" key="14">
    <source>
        <dbReference type="ARBA" id="ARBA00022833"/>
    </source>
</evidence>
<protein>
    <recommendedName>
        <fullName evidence="9 19">3-dehydroquinate synthase</fullName>
        <shortName evidence="19">DHQS</shortName>
        <ecNumber evidence="8 19">4.2.3.4</ecNumber>
    </recommendedName>
</protein>
<keyword evidence="15 19" id="KW-0520">NAD</keyword>
<dbReference type="GO" id="GO:0046872">
    <property type="term" value="F:metal ion binding"/>
    <property type="evidence" value="ECO:0007669"/>
    <property type="project" value="UniProtKB-KW"/>
</dbReference>
<dbReference type="Gene3D" id="1.20.1090.10">
    <property type="entry name" value="Dehydroquinate synthase-like - alpha domain"/>
    <property type="match status" value="1"/>
</dbReference>
<dbReference type="Proteomes" id="UP000321129">
    <property type="component" value="Unassembled WGS sequence"/>
</dbReference>
<keyword evidence="11 19" id="KW-0028">Amino-acid biosynthesis</keyword>
<dbReference type="EC" id="4.2.3.4" evidence="8 19"/>
<evidence type="ECO:0000313" key="22">
    <source>
        <dbReference type="EMBL" id="TXC68871.1"/>
    </source>
</evidence>
<evidence type="ECO:0000256" key="5">
    <source>
        <dbReference type="ARBA" id="ARBA00004496"/>
    </source>
</evidence>
<dbReference type="GO" id="GO:0000166">
    <property type="term" value="F:nucleotide binding"/>
    <property type="evidence" value="ECO:0007669"/>
    <property type="project" value="UniProtKB-KW"/>
</dbReference>
<dbReference type="GO" id="GO:0008652">
    <property type="term" value="P:amino acid biosynthetic process"/>
    <property type="evidence" value="ECO:0007669"/>
    <property type="project" value="UniProtKB-KW"/>
</dbReference>
<evidence type="ECO:0000256" key="1">
    <source>
        <dbReference type="ARBA" id="ARBA00001393"/>
    </source>
</evidence>
<dbReference type="GO" id="GO:0009073">
    <property type="term" value="P:aromatic amino acid family biosynthetic process"/>
    <property type="evidence" value="ECO:0007669"/>
    <property type="project" value="UniProtKB-KW"/>
</dbReference>
<dbReference type="Pfam" id="PF24621">
    <property type="entry name" value="DHQS_C"/>
    <property type="match status" value="1"/>
</dbReference>
<name>A0A5C6U9L8_9SPHN</name>
<dbReference type="Gene3D" id="3.40.50.1970">
    <property type="match status" value="1"/>
</dbReference>
<dbReference type="GO" id="GO:0009423">
    <property type="term" value="P:chorismate biosynthetic process"/>
    <property type="evidence" value="ECO:0007669"/>
    <property type="project" value="UniProtKB-UniRule"/>
</dbReference>
<dbReference type="InterPro" id="IPR016037">
    <property type="entry name" value="DHQ_synth_AroB"/>
</dbReference>
<feature type="binding site" evidence="19">
    <location>
        <position position="143"/>
    </location>
    <ligand>
        <name>NAD(+)</name>
        <dbReference type="ChEBI" id="CHEBI:57540"/>
    </ligand>
</feature>
<dbReference type="InterPro" id="IPR030960">
    <property type="entry name" value="DHQS/DOIS_N"/>
</dbReference>
<evidence type="ECO:0000256" key="8">
    <source>
        <dbReference type="ARBA" id="ARBA00013031"/>
    </source>
</evidence>
<dbReference type="PIRSF" id="PIRSF001455">
    <property type="entry name" value="DHQ_synth"/>
    <property type="match status" value="1"/>
</dbReference>
<feature type="binding site" evidence="19">
    <location>
        <position position="185"/>
    </location>
    <ligand>
        <name>Zn(2+)</name>
        <dbReference type="ChEBI" id="CHEBI:29105"/>
    </ligand>
</feature>
<dbReference type="InterPro" id="IPR050071">
    <property type="entry name" value="Dehydroquinate_synthase"/>
</dbReference>
<keyword evidence="14 19" id="KW-0862">Zinc</keyword>
<evidence type="ECO:0000256" key="4">
    <source>
        <dbReference type="ARBA" id="ARBA00003485"/>
    </source>
</evidence>
<dbReference type="AlphaFoldDB" id="A0A5C6U9L8"/>
<dbReference type="GO" id="GO:0005737">
    <property type="term" value="C:cytoplasm"/>
    <property type="evidence" value="ECO:0007669"/>
    <property type="project" value="UniProtKB-SubCell"/>
</dbReference>